<organism evidence="1">
    <name type="scientific">viral metagenome</name>
    <dbReference type="NCBI Taxonomy" id="1070528"/>
    <lineage>
        <taxon>unclassified sequences</taxon>
        <taxon>metagenomes</taxon>
        <taxon>organismal metagenomes</taxon>
    </lineage>
</organism>
<sequence>MKRIVNIIMKIMKVKMMKKNTIMMLYVLDAVEKVIMLIRVMHQNTLEDII</sequence>
<proteinExistence type="predicted"/>
<accession>A0A6C0HQ86</accession>
<reference evidence="1" key="1">
    <citation type="journal article" date="2020" name="Nature">
        <title>Giant virus diversity and host interactions through global metagenomics.</title>
        <authorList>
            <person name="Schulz F."/>
            <person name="Roux S."/>
            <person name="Paez-Espino D."/>
            <person name="Jungbluth S."/>
            <person name="Walsh D.A."/>
            <person name="Denef V.J."/>
            <person name="McMahon K.D."/>
            <person name="Konstantinidis K.T."/>
            <person name="Eloe-Fadrosh E.A."/>
            <person name="Kyrpides N.C."/>
            <person name="Woyke T."/>
        </authorList>
    </citation>
    <scope>NUCLEOTIDE SEQUENCE</scope>
    <source>
        <strain evidence="1">GVMAG-M-3300023184-165</strain>
    </source>
</reference>
<protein>
    <submittedName>
        <fullName evidence="1">Uncharacterized protein</fullName>
    </submittedName>
</protein>
<evidence type="ECO:0000313" key="1">
    <source>
        <dbReference type="EMBL" id="QHT82851.1"/>
    </source>
</evidence>
<dbReference type="EMBL" id="MN740004">
    <property type="protein sequence ID" value="QHT82851.1"/>
    <property type="molecule type" value="Genomic_DNA"/>
</dbReference>
<dbReference type="AlphaFoldDB" id="A0A6C0HQ86"/>
<name>A0A6C0HQ86_9ZZZZ</name>